<name>A0A0F3GME5_9BACT</name>
<organism evidence="5 6">
    <name type="scientific">Candidatus Magnetobacterium bavaricum</name>
    <dbReference type="NCBI Taxonomy" id="29290"/>
    <lineage>
        <taxon>Bacteria</taxon>
        <taxon>Pseudomonadati</taxon>
        <taxon>Nitrospirota</taxon>
        <taxon>Thermodesulfovibrionia</taxon>
        <taxon>Thermodesulfovibrionales</taxon>
        <taxon>Candidatus Magnetobacteriaceae</taxon>
        <taxon>Candidatus Magnetobacterium</taxon>
    </lineage>
</organism>
<accession>A0A0F3GME5</accession>
<keyword evidence="2 3" id="KW-0808">Transferase</keyword>
<dbReference type="EMBL" id="LACI01002046">
    <property type="protein sequence ID" value="KJU83095.1"/>
    <property type="molecule type" value="Genomic_DNA"/>
</dbReference>
<dbReference type="Gene3D" id="3.40.47.10">
    <property type="match status" value="2"/>
</dbReference>
<dbReference type="InterPro" id="IPR014031">
    <property type="entry name" value="Ketoacyl_synth_C"/>
</dbReference>
<feature type="domain" description="Ketosynthase family 3 (KS3)" evidence="4">
    <location>
        <begin position="6"/>
        <end position="420"/>
    </location>
</feature>
<dbReference type="InterPro" id="IPR000794">
    <property type="entry name" value="Beta-ketoacyl_synthase"/>
</dbReference>
<dbReference type="InterPro" id="IPR016039">
    <property type="entry name" value="Thiolase-like"/>
</dbReference>
<dbReference type="Proteomes" id="UP000033423">
    <property type="component" value="Unassembled WGS sequence"/>
</dbReference>
<dbReference type="AlphaFoldDB" id="A0A0F3GME5"/>
<dbReference type="InterPro" id="IPR014030">
    <property type="entry name" value="Ketoacyl_synth_N"/>
</dbReference>
<evidence type="ECO:0000256" key="3">
    <source>
        <dbReference type="RuleBase" id="RU003694"/>
    </source>
</evidence>
<dbReference type="GO" id="GO:0004315">
    <property type="term" value="F:3-oxoacyl-[acyl-carrier-protein] synthase activity"/>
    <property type="evidence" value="ECO:0007669"/>
    <property type="project" value="TreeGrafter"/>
</dbReference>
<dbReference type="PANTHER" id="PTHR11712">
    <property type="entry name" value="POLYKETIDE SYNTHASE-RELATED"/>
    <property type="match status" value="1"/>
</dbReference>
<dbReference type="SUPFAM" id="SSF53901">
    <property type="entry name" value="Thiolase-like"/>
    <property type="match status" value="2"/>
</dbReference>
<evidence type="ECO:0000313" key="5">
    <source>
        <dbReference type="EMBL" id="KJU83095.1"/>
    </source>
</evidence>
<proteinExistence type="inferred from homology"/>
<keyword evidence="6" id="KW-1185">Reference proteome</keyword>
<evidence type="ECO:0000313" key="6">
    <source>
        <dbReference type="Proteomes" id="UP000033423"/>
    </source>
</evidence>
<sequence>MSTGAKVRAVLTATGVVSALGNSATEVWKALLAAQSGIGPITGFDASTFACSTAAEVRPLPLQQLGINPKETRIMNTHSFMLMKCAIDAWEGGGLHGLAPERIGFYAGLGMVDYEVSQILPAVVKSLKPNGSVDDNAFYLGGYREIYPLWPLSMLNNIALSQAAIRLQIKGENVVFSPHADSGAQALIEGARAVAEGKVLAVVAGGVSEKVTPSSIARGLNMGYLSTGVLAPFGAGRSGTIPGEGAAMFVIEGLSTAIDRGLVPLAGIYGWGSAFQCVEDFTGPTTEAISAAMTAALTMAELSPRDIGVVIAHGDGTRAADRSEALAINGVFSGSLSDLKVYASKGALGHLLAGAPGLDTFIASCILREGIIPPTINAAPVDSDVGFDLVVDKPAKVQARRIMINAHSCEGQAVSIIVGSVQT</sequence>
<gene>
    <name evidence="5" type="ORF">MBAV_004710</name>
</gene>
<dbReference type="SMART" id="SM00825">
    <property type="entry name" value="PKS_KS"/>
    <property type="match status" value="1"/>
</dbReference>
<dbReference type="InterPro" id="IPR020841">
    <property type="entry name" value="PKS_Beta-ketoAc_synthase_dom"/>
</dbReference>
<evidence type="ECO:0000256" key="2">
    <source>
        <dbReference type="ARBA" id="ARBA00022679"/>
    </source>
</evidence>
<comment type="caution">
    <text evidence="5">The sequence shown here is derived from an EMBL/GenBank/DDBJ whole genome shotgun (WGS) entry which is preliminary data.</text>
</comment>
<dbReference type="Pfam" id="PF02801">
    <property type="entry name" value="Ketoacyl-synt_C"/>
    <property type="match status" value="1"/>
</dbReference>
<dbReference type="PANTHER" id="PTHR11712:SF336">
    <property type="entry name" value="3-OXOACYL-[ACYL-CARRIER-PROTEIN] SYNTHASE, MITOCHONDRIAL"/>
    <property type="match status" value="1"/>
</dbReference>
<dbReference type="GO" id="GO:0006633">
    <property type="term" value="P:fatty acid biosynthetic process"/>
    <property type="evidence" value="ECO:0007669"/>
    <property type="project" value="TreeGrafter"/>
</dbReference>
<dbReference type="PROSITE" id="PS52004">
    <property type="entry name" value="KS3_2"/>
    <property type="match status" value="1"/>
</dbReference>
<reference evidence="5 6" key="1">
    <citation type="submission" date="2015-02" db="EMBL/GenBank/DDBJ databases">
        <title>Single-cell genomics of uncultivated deep-branching MTB reveals a conserved set of magnetosome genes.</title>
        <authorList>
            <person name="Kolinko S."/>
            <person name="Richter M."/>
            <person name="Glockner F.O."/>
            <person name="Brachmann A."/>
            <person name="Schuler D."/>
        </authorList>
    </citation>
    <scope>NUCLEOTIDE SEQUENCE [LARGE SCALE GENOMIC DNA]</scope>
    <source>
        <strain evidence="5">TM-1</strain>
    </source>
</reference>
<comment type="similarity">
    <text evidence="1 3">Belongs to the thiolase-like superfamily. Beta-ketoacyl-ACP synthases family.</text>
</comment>
<evidence type="ECO:0000256" key="1">
    <source>
        <dbReference type="ARBA" id="ARBA00008467"/>
    </source>
</evidence>
<dbReference type="Pfam" id="PF00109">
    <property type="entry name" value="ketoacyl-synt"/>
    <property type="match status" value="1"/>
</dbReference>
<evidence type="ECO:0000259" key="4">
    <source>
        <dbReference type="PROSITE" id="PS52004"/>
    </source>
</evidence>
<protein>
    <submittedName>
        <fullName evidence="5">Beta-ketoacyl-acyl carrier protein synthase II</fullName>
    </submittedName>
</protein>